<evidence type="ECO:0000256" key="4">
    <source>
        <dbReference type="ARBA" id="ARBA00022989"/>
    </source>
</evidence>
<feature type="transmembrane region" description="Helical" evidence="7">
    <location>
        <begin position="429"/>
        <end position="449"/>
    </location>
</feature>
<proteinExistence type="inferred from homology"/>
<dbReference type="RefSeq" id="XP_013325344.1">
    <property type="nucleotide sequence ID" value="XM_013469890.1"/>
</dbReference>
<feature type="transmembrane region" description="Helical" evidence="7">
    <location>
        <begin position="362"/>
        <end position="384"/>
    </location>
</feature>
<comment type="similarity">
    <text evidence="2">Belongs to the major facilitator superfamily.</text>
</comment>
<dbReference type="Proteomes" id="UP000053958">
    <property type="component" value="Unassembled WGS sequence"/>
</dbReference>
<evidence type="ECO:0000256" key="7">
    <source>
        <dbReference type="SAM" id="Phobius"/>
    </source>
</evidence>
<accession>A0A0F4YKD1</accession>
<feature type="compositionally biased region" description="Basic and acidic residues" evidence="6">
    <location>
        <begin position="1"/>
        <end position="13"/>
    </location>
</feature>
<evidence type="ECO:0000256" key="1">
    <source>
        <dbReference type="ARBA" id="ARBA00004141"/>
    </source>
</evidence>
<dbReference type="SUPFAM" id="SSF103473">
    <property type="entry name" value="MFS general substrate transporter"/>
    <property type="match status" value="1"/>
</dbReference>
<gene>
    <name evidence="9" type="ORF">T310_7307</name>
</gene>
<evidence type="ECO:0000259" key="8">
    <source>
        <dbReference type="PROSITE" id="PS50850"/>
    </source>
</evidence>
<dbReference type="PANTHER" id="PTHR23502">
    <property type="entry name" value="MAJOR FACILITATOR SUPERFAMILY"/>
    <property type="match status" value="1"/>
</dbReference>
<sequence length="493" mass="53510">MSDAGLADKKPLDEEAQVGTSNDESLHDSLQGKKNDSPEPEGEEKSPENGSKSEFEVWWDEPADQDPANPMNWSNVRKWTIIATVSFITFLTSVMLPPYHSRCFVRRLIGTIYRPLASSMFALGVPEVMRDFGSSSDVLASFVVSVFVLGFAFGPLIIAPLSEYGGRVVVYNTCNVLFLVFTILNAVAKNMAMLIVFRFLAGFAGVAAITCGSGTIADLMPAQKRGMAMSLWSLGPLFGPIIGPVADGFLVEAKVTPPFQGPPKELFLRSILRPTKMLILSPIVFLMCLYIAILYGLLYILFTTYTFVFEGQYGFSAGTAGLAFLGSGVGMLLGLTYVANLSDKAIRRKIQQQQKPKPEDRLPLYLVLPGSLSIPAGLFIYGWGADKHVHWIVPQIGNAVTGFGMITILMCIQTYLVDAFTVHAASATAANTVLRSLLGALLPLCGLDMYNALGLGWGNSLLGFIALGIAPIPVLFGVLGERLRTHPRFQVQF</sequence>
<dbReference type="OrthoDB" id="5296287at2759"/>
<feature type="transmembrane region" description="Helical" evidence="7">
    <location>
        <begin position="278"/>
        <end position="302"/>
    </location>
</feature>
<evidence type="ECO:0000313" key="9">
    <source>
        <dbReference type="EMBL" id="KKA18732.1"/>
    </source>
</evidence>
<dbReference type="PANTHER" id="PTHR23502:SF68">
    <property type="entry name" value="MULTIDRUG TRANSPORTER, PUTATIVE (AFU_ORTHOLOGUE AFUA_3G01120)-RELATED"/>
    <property type="match status" value="1"/>
</dbReference>
<organism evidence="9 10">
    <name type="scientific">Rasamsonia emersonii (strain ATCC 16479 / CBS 393.64 / IMI 116815)</name>
    <dbReference type="NCBI Taxonomy" id="1408163"/>
    <lineage>
        <taxon>Eukaryota</taxon>
        <taxon>Fungi</taxon>
        <taxon>Dikarya</taxon>
        <taxon>Ascomycota</taxon>
        <taxon>Pezizomycotina</taxon>
        <taxon>Eurotiomycetes</taxon>
        <taxon>Eurotiomycetidae</taxon>
        <taxon>Eurotiales</taxon>
        <taxon>Trichocomaceae</taxon>
        <taxon>Rasamsonia</taxon>
    </lineage>
</organism>
<feature type="transmembrane region" description="Helical" evidence="7">
    <location>
        <begin position="322"/>
        <end position="341"/>
    </location>
</feature>
<evidence type="ECO:0000256" key="6">
    <source>
        <dbReference type="SAM" id="MobiDB-lite"/>
    </source>
</evidence>
<evidence type="ECO:0000256" key="3">
    <source>
        <dbReference type="ARBA" id="ARBA00022692"/>
    </source>
</evidence>
<reference evidence="9 10" key="1">
    <citation type="submission" date="2015-04" db="EMBL/GenBank/DDBJ databases">
        <authorList>
            <person name="Heijne W.H."/>
            <person name="Fedorova N.D."/>
            <person name="Nierman W.C."/>
            <person name="Vollebregt A.W."/>
            <person name="Zhao Z."/>
            <person name="Wu L."/>
            <person name="Kumar M."/>
            <person name="Stam H."/>
            <person name="van den Berg M.A."/>
            <person name="Pel H.J."/>
        </authorList>
    </citation>
    <scope>NUCLEOTIDE SEQUENCE [LARGE SCALE GENOMIC DNA]</scope>
    <source>
        <strain evidence="9 10">CBS 393.64</strain>
    </source>
</reference>
<feature type="transmembrane region" description="Helical" evidence="7">
    <location>
        <begin position="79"/>
        <end position="96"/>
    </location>
</feature>
<feature type="transmembrane region" description="Helical" evidence="7">
    <location>
        <begin position="461"/>
        <end position="480"/>
    </location>
</feature>
<name>A0A0F4YKD1_RASE3</name>
<dbReference type="CDD" id="cd17323">
    <property type="entry name" value="MFS_Tpo1_MDR_like"/>
    <property type="match status" value="1"/>
</dbReference>
<keyword evidence="3 7" id="KW-0812">Transmembrane</keyword>
<keyword evidence="5 7" id="KW-0472">Membrane</keyword>
<dbReference type="Pfam" id="PF07690">
    <property type="entry name" value="MFS_1"/>
    <property type="match status" value="2"/>
</dbReference>
<protein>
    <recommendedName>
        <fullName evidence="8">Major facilitator superfamily (MFS) profile domain-containing protein</fullName>
    </recommendedName>
</protein>
<keyword evidence="4 7" id="KW-1133">Transmembrane helix</keyword>
<dbReference type="InterPro" id="IPR020846">
    <property type="entry name" value="MFS_dom"/>
</dbReference>
<dbReference type="PROSITE" id="PS50850">
    <property type="entry name" value="MFS"/>
    <property type="match status" value="1"/>
</dbReference>
<dbReference type="GO" id="GO:0022857">
    <property type="term" value="F:transmembrane transporter activity"/>
    <property type="evidence" value="ECO:0007669"/>
    <property type="project" value="InterPro"/>
</dbReference>
<dbReference type="GeneID" id="25319583"/>
<feature type="domain" description="Major facilitator superfamily (MFS) profile" evidence="8">
    <location>
        <begin position="103"/>
        <end position="493"/>
    </location>
</feature>
<dbReference type="InterPro" id="IPR011701">
    <property type="entry name" value="MFS"/>
</dbReference>
<feature type="region of interest" description="Disordered" evidence="6">
    <location>
        <begin position="1"/>
        <end position="53"/>
    </location>
</feature>
<keyword evidence="10" id="KW-1185">Reference proteome</keyword>
<feature type="compositionally biased region" description="Basic and acidic residues" evidence="6">
    <location>
        <begin position="24"/>
        <end position="53"/>
    </location>
</feature>
<feature type="transmembrane region" description="Helical" evidence="7">
    <location>
        <begin position="194"/>
        <end position="217"/>
    </location>
</feature>
<dbReference type="GO" id="GO:0016020">
    <property type="term" value="C:membrane"/>
    <property type="evidence" value="ECO:0007669"/>
    <property type="project" value="UniProtKB-SubCell"/>
</dbReference>
<evidence type="ECO:0000313" key="10">
    <source>
        <dbReference type="Proteomes" id="UP000053958"/>
    </source>
</evidence>
<comment type="caution">
    <text evidence="9">The sequence shown here is derived from an EMBL/GenBank/DDBJ whole genome shotgun (WGS) entry which is preliminary data.</text>
</comment>
<evidence type="ECO:0000256" key="5">
    <source>
        <dbReference type="ARBA" id="ARBA00023136"/>
    </source>
</evidence>
<feature type="transmembrane region" description="Helical" evidence="7">
    <location>
        <begin position="168"/>
        <end position="188"/>
    </location>
</feature>
<dbReference type="STRING" id="1408163.A0A0F4YKD1"/>
<dbReference type="EMBL" id="LASV01000423">
    <property type="protein sequence ID" value="KKA18732.1"/>
    <property type="molecule type" value="Genomic_DNA"/>
</dbReference>
<dbReference type="InterPro" id="IPR036259">
    <property type="entry name" value="MFS_trans_sf"/>
</dbReference>
<dbReference type="Gene3D" id="1.20.1720.10">
    <property type="entry name" value="Multidrug resistance protein D"/>
    <property type="match status" value="1"/>
</dbReference>
<evidence type="ECO:0000256" key="2">
    <source>
        <dbReference type="ARBA" id="ARBA00008335"/>
    </source>
</evidence>
<dbReference type="AlphaFoldDB" id="A0A0F4YKD1"/>
<feature type="transmembrane region" description="Helical" evidence="7">
    <location>
        <begin position="396"/>
        <end position="417"/>
    </location>
</feature>
<feature type="transmembrane region" description="Helical" evidence="7">
    <location>
        <begin position="138"/>
        <end position="161"/>
    </location>
</feature>
<comment type="subcellular location">
    <subcellularLocation>
        <location evidence="1">Membrane</location>
        <topology evidence="1">Multi-pass membrane protein</topology>
    </subcellularLocation>
</comment>
<dbReference type="Gene3D" id="1.20.1250.20">
    <property type="entry name" value="MFS general substrate transporter like domains"/>
    <property type="match status" value="1"/>
</dbReference>